<reference evidence="1" key="1">
    <citation type="submission" date="2014-11" db="EMBL/GenBank/DDBJ databases">
        <authorList>
            <person name="Amaro Gonzalez C."/>
        </authorList>
    </citation>
    <scope>NUCLEOTIDE SEQUENCE</scope>
</reference>
<dbReference type="EMBL" id="GBXM01000228">
    <property type="protein sequence ID" value="JAI08350.1"/>
    <property type="molecule type" value="Transcribed_RNA"/>
</dbReference>
<name>A0A0E9Y0E5_ANGAN</name>
<reference evidence="1" key="2">
    <citation type="journal article" date="2015" name="Fish Shellfish Immunol.">
        <title>Early steps in the European eel (Anguilla anguilla)-Vibrio vulnificus interaction in the gills: Role of the RtxA13 toxin.</title>
        <authorList>
            <person name="Callol A."/>
            <person name="Pajuelo D."/>
            <person name="Ebbesson L."/>
            <person name="Teles M."/>
            <person name="MacKenzie S."/>
            <person name="Amaro C."/>
        </authorList>
    </citation>
    <scope>NUCLEOTIDE SEQUENCE</scope>
</reference>
<dbReference type="AlphaFoldDB" id="A0A0E9Y0E5"/>
<sequence>MFVKKKRVFNKSISKLFRGVY</sequence>
<organism evidence="1">
    <name type="scientific">Anguilla anguilla</name>
    <name type="common">European freshwater eel</name>
    <name type="synonym">Muraena anguilla</name>
    <dbReference type="NCBI Taxonomy" id="7936"/>
    <lineage>
        <taxon>Eukaryota</taxon>
        <taxon>Metazoa</taxon>
        <taxon>Chordata</taxon>
        <taxon>Craniata</taxon>
        <taxon>Vertebrata</taxon>
        <taxon>Euteleostomi</taxon>
        <taxon>Actinopterygii</taxon>
        <taxon>Neopterygii</taxon>
        <taxon>Teleostei</taxon>
        <taxon>Anguilliformes</taxon>
        <taxon>Anguillidae</taxon>
        <taxon>Anguilla</taxon>
    </lineage>
</organism>
<evidence type="ECO:0000313" key="1">
    <source>
        <dbReference type="EMBL" id="JAI08350.1"/>
    </source>
</evidence>
<accession>A0A0E9Y0E5</accession>
<protein>
    <submittedName>
        <fullName evidence="1">Uncharacterized protein</fullName>
    </submittedName>
</protein>
<proteinExistence type="predicted"/>